<proteinExistence type="predicted"/>
<protein>
    <recommendedName>
        <fullName evidence="5">Secretion system C-terminal sorting domain-containing protein</fullName>
    </recommendedName>
</protein>
<evidence type="ECO:0000313" key="3">
    <source>
        <dbReference type="EMBL" id="OBY62609.1"/>
    </source>
</evidence>
<dbReference type="OrthoDB" id="1425128at2"/>
<reference evidence="4" key="1">
    <citation type="submission" date="2016-02" db="EMBL/GenBank/DDBJ databases">
        <authorList>
            <person name="Shin S.-K."/>
            <person name="Yi H."/>
            <person name="Kim E."/>
        </authorList>
    </citation>
    <scope>NUCLEOTIDE SEQUENCE [LARGE SCALE GENOMIC DNA]</scope>
    <source>
        <strain evidence="4">LPB0003</strain>
    </source>
</reference>
<feature type="chain" id="PRO_5008615527" description="Secretion system C-terminal sorting domain-containing protein" evidence="2">
    <location>
        <begin position="22"/>
        <end position="397"/>
    </location>
</feature>
<evidence type="ECO:0000256" key="1">
    <source>
        <dbReference type="ARBA" id="ARBA00022729"/>
    </source>
</evidence>
<gene>
    <name evidence="3" type="ORF">LPB3_10645</name>
</gene>
<evidence type="ECO:0000256" key="2">
    <source>
        <dbReference type="SAM" id="SignalP"/>
    </source>
</evidence>
<comment type="caution">
    <text evidence="3">The sequence shown here is derived from an EMBL/GenBank/DDBJ whole genome shotgun (WGS) entry which is preliminary data.</text>
</comment>
<sequence>MKKQLLLLILPMFFISTTYNAQGIKYWDFGAKELGAGYTNVMPLDYLNAFANYNRQIVYVDENGVTKTPNEGYENEDGQSVEAIYNATFNANYASGNFTVSSKGSSPTPPGGTLLSGGSEYTKPKNLADLDGSADLVFKRDSNSDRLFTTRNDITRYEDRVEMPDGMDKNLFPGCLQYTTPGEKRYNRSGGRGLLINLEKGQWVTVVGSGQYTDIEGDGTLGFSTGYIKFESFGGTGTPVDIDDFGAGKGSPTGPIDGADTGDEAVRVMQFKAVDAGTYSLSNRGGTIRIYRIYLGQVDVSLGTGLETKIYENGVFKRTLSVDKNVGVISTDIRAAKNRVYISNVTSKTEVKIFSITGALVKEFNTTQDINFDMKAGLYITTIKTVEGHKTLKLLVN</sequence>
<evidence type="ECO:0008006" key="5">
    <source>
        <dbReference type="Google" id="ProtNLM"/>
    </source>
</evidence>
<organism evidence="3 4">
    <name type="scientific">Polaribacter vadi</name>
    <dbReference type="NCBI Taxonomy" id="1774273"/>
    <lineage>
        <taxon>Bacteria</taxon>
        <taxon>Pseudomonadati</taxon>
        <taxon>Bacteroidota</taxon>
        <taxon>Flavobacteriia</taxon>
        <taxon>Flavobacteriales</taxon>
        <taxon>Flavobacteriaceae</taxon>
    </lineage>
</organism>
<dbReference type="EMBL" id="LSFM01000023">
    <property type="protein sequence ID" value="OBY62609.1"/>
    <property type="molecule type" value="Genomic_DNA"/>
</dbReference>
<dbReference type="NCBIfam" id="TIGR04183">
    <property type="entry name" value="Por_Secre_tail"/>
    <property type="match status" value="1"/>
</dbReference>
<dbReference type="KEGG" id="pob:LPB03_10635"/>
<dbReference type="InterPro" id="IPR026444">
    <property type="entry name" value="Secre_tail"/>
</dbReference>
<keyword evidence="1 2" id="KW-0732">Signal</keyword>
<dbReference type="RefSeq" id="WP_065319595.1">
    <property type="nucleotide sequence ID" value="NZ_CP017477.1"/>
</dbReference>
<accession>A0A1B8TSX1</accession>
<dbReference type="STRING" id="1774273.LPB03_10635"/>
<keyword evidence="4" id="KW-1185">Reference proteome</keyword>
<feature type="signal peptide" evidence="2">
    <location>
        <begin position="1"/>
        <end position="21"/>
    </location>
</feature>
<name>A0A1B8TSX1_9FLAO</name>
<dbReference type="AlphaFoldDB" id="A0A1B8TSX1"/>
<evidence type="ECO:0000313" key="4">
    <source>
        <dbReference type="Proteomes" id="UP000092584"/>
    </source>
</evidence>
<dbReference type="Proteomes" id="UP000092584">
    <property type="component" value="Unassembled WGS sequence"/>
</dbReference>